<dbReference type="OrthoDB" id="406962at2759"/>
<protein>
    <submittedName>
        <fullName evidence="1">Uncharacterized protein</fullName>
    </submittedName>
</protein>
<dbReference type="EMBL" id="CAJNJA010077637">
    <property type="protein sequence ID" value="CAE7920831.1"/>
    <property type="molecule type" value="Genomic_DNA"/>
</dbReference>
<reference evidence="1" key="1">
    <citation type="submission" date="2021-02" db="EMBL/GenBank/DDBJ databases">
        <authorList>
            <person name="Dougan E. K."/>
            <person name="Rhodes N."/>
            <person name="Thang M."/>
            <person name="Chan C."/>
        </authorList>
    </citation>
    <scope>NUCLEOTIDE SEQUENCE</scope>
</reference>
<feature type="non-terminal residue" evidence="1">
    <location>
        <position position="171"/>
    </location>
</feature>
<gene>
    <name evidence="1" type="ORF">SNEC2469_LOCUS31709</name>
</gene>
<feature type="non-terminal residue" evidence="1">
    <location>
        <position position="1"/>
    </location>
</feature>
<proteinExistence type="predicted"/>
<dbReference type="AlphaFoldDB" id="A0A813BS23"/>
<name>A0A813BS23_9DINO</name>
<evidence type="ECO:0000313" key="2">
    <source>
        <dbReference type="Proteomes" id="UP000601435"/>
    </source>
</evidence>
<sequence length="171" mass="19514">VTLIDLGIYGTGDVKVHLEVIYEELVFYCSKGKIPLHMMGLTRTLVGYGSSADYPTGNWFKGADTVSLCKFLQHKFASVLVACAPDERPYVRNILAMLRACNTFMSTMYHGDVFLTDDERRILIRNGHVVTTKFAACASHAYHTLNIPRYKYQPKYHFFAEVVYKLESDQR</sequence>
<comment type="caution">
    <text evidence="1">The sequence shown here is derived from an EMBL/GenBank/DDBJ whole genome shotgun (WGS) entry which is preliminary data.</text>
</comment>
<accession>A0A813BS23</accession>
<evidence type="ECO:0000313" key="1">
    <source>
        <dbReference type="EMBL" id="CAE7920831.1"/>
    </source>
</evidence>
<keyword evidence="2" id="KW-1185">Reference proteome</keyword>
<dbReference type="Proteomes" id="UP000601435">
    <property type="component" value="Unassembled WGS sequence"/>
</dbReference>
<organism evidence="1 2">
    <name type="scientific">Symbiodinium necroappetens</name>
    <dbReference type="NCBI Taxonomy" id="1628268"/>
    <lineage>
        <taxon>Eukaryota</taxon>
        <taxon>Sar</taxon>
        <taxon>Alveolata</taxon>
        <taxon>Dinophyceae</taxon>
        <taxon>Suessiales</taxon>
        <taxon>Symbiodiniaceae</taxon>
        <taxon>Symbiodinium</taxon>
    </lineage>
</organism>